<keyword evidence="2" id="KW-1185">Reference proteome</keyword>
<dbReference type="OrthoDB" id="165401at2"/>
<comment type="caution">
    <text evidence="1">The sequence shown here is derived from an EMBL/GenBank/DDBJ whole genome shotgun (WGS) entry which is preliminary data.</text>
</comment>
<name>A0A418M873_9BACT</name>
<evidence type="ECO:0000313" key="1">
    <source>
        <dbReference type="EMBL" id="RIV22245.1"/>
    </source>
</evidence>
<dbReference type="RefSeq" id="WP_119668426.1">
    <property type="nucleotide sequence ID" value="NZ_QXED01000004.1"/>
</dbReference>
<dbReference type="EMBL" id="QXED01000004">
    <property type="protein sequence ID" value="RIV22245.1"/>
    <property type="molecule type" value="Genomic_DNA"/>
</dbReference>
<dbReference type="Pfam" id="PF20120">
    <property type="entry name" value="DUF6510"/>
    <property type="match status" value="1"/>
</dbReference>
<gene>
    <name evidence="1" type="ORF">DYU11_14530</name>
</gene>
<protein>
    <recommendedName>
        <fullName evidence="3">Hydrogenase maturation nickel metallochaperone HypA</fullName>
    </recommendedName>
</protein>
<dbReference type="Proteomes" id="UP000283523">
    <property type="component" value="Unassembled WGS sequence"/>
</dbReference>
<proteinExistence type="predicted"/>
<evidence type="ECO:0008006" key="3">
    <source>
        <dbReference type="Google" id="ProtNLM"/>
    </source>
</evidence>
<sequence length="97" mass="10559">MNPETDTINEALRLDGNAVAGDLQMLMGFDVTLLQAQCRHCRKDGVFASLIAYVRGPGIVLRCPTCEGLVLQIVKTPTSVIVNLEGMARSEIDLTNR</sequence>
<dbReference type="AlphaFoldDB" id="A0A418M873"/>
<accession>A0A418M873</accession>
<dbReference type="InterPro" id="IPR045423">
    <property type="entry name" value="DUF6510"/>
</dbReference>
<evidence type="ECO:0000313" key="2">
    <source>
        <dbReference type="Proteomes" id="UP000283523"/>
    </source>
</evidence>
<organism evidence="1 2">
    <name type="scientific">Fibrisoma montanum</name>
    <dbReference type="NCBI Taxonomy" id="2305895"/>
    <lineage>
        <taxon>Bacteria</taxon>
        <taxon>Pseudomonadati</taxon>
        <taxon>Bacteroidota</taxon>
        <taxon>Cytophagia</taxon>
        <taxon>Cytophagales</taxon>
        <taxon>Spirosomataceae</taxon>
        <taxon>Fibrisoma</taxon>
    </lineage>
</organism>
<reference evidence="1 2" key="1">
    <citation type="submission" date="2018-08" db="EMBL/GenBank/DDBJ databases">
        <title>Fibrisoma montanum sp. nov., isolated from Danxia mountain soil.</title>
        <authorList>
            <person name="Huang Y."/>
        </authorList>
    </citation>
    <scope>NUCLEOTIDE SEQUENCE [LARGE SCALE GENOMIC DNA]</scope>
    <source>
        <strain evidence="1 2">HYT19</strain>
    </source>
</reference>